<keyword evidence="2" id="KW-1185">Reference proteome</keyword>
<organism evidence="1 2">
    <name type="scientific">Rubroshorea leprosula</name>
    <dbReference type="NCBI Taxonomy" id="152421"/>
    <lineage>
        <taxon>Eukaryota</taxon>
        <taxon>Viridiplantae</taxon>
        <taxon>Streptophyta</taxon>
        <taxon>Embryophyta</taxon>
        <taxon>Tracheophyta</taxon>
        <taxon>Spermatophyta</taxon>
        <taxon>Magnoliopsida</taxon>
        <taxon>eudicotyledons</taxon>
        <taxon>Gunneridae</taxon>
        <taxon>Pentapetalae</taxon>
        <taxon>rosids</taxon>
        <taxon>malvids</taxon>
        <taxon>Malvales</taxon>
        <taxon>Dipterocarpaceae</taxon>
        <taxon>Rubroshorea</taxon>
    </lineage>
</organism>
<dbReference type="AlphaFoldDB" id="A0AAV5HU36"/>
<reference evidence="1 2" key="1">
    <citation type="journal article" date="2021" name="Commun. Biol.">
        <title>The genome of Shorea leprosula (Dipterocarpaceae) highlights the ecological relevance of drought in aseasonal tropical rainforests.</title>
        <authorList>
            <person name="Ng K.K.S."/>
            <person name="Kobayashi M.J."/>
            <person name="Fawcett J.A."/>
            <person name="Hatakeyama M."/>
            <person name="Paape T."/>
            <person name="Ng C.H."/>
            <person name="Ang C.C."/>
            <person name="Tnah L.H."/>
            <person name="Lee C.T."/>
            <person name="Nishiyama T."/>
            <person name="Sese J."/>
            <person name="O'Brien M.J."/>
            <person name="Copetti D."/>
            <person name="Mohd Noor M.I."/>
            <person name="Ong R.C."/>
            <person name="Putra M."/>
            <person name="Sireger I.Z."/>
            <person name="Indrioko S."/>
            <person name="Kosugi Y."/>
            <person name="Izuno A."/>
            <person name="Isagi Y."/>
            <person name="Lee S.L."/>
            <person name="Shimizu K.K."/>
        </authorList>
    </citation>
    <scope>NUCLEOTIDE SEQUENCE [LARGE SCALE GENOMIC DNA]</scope>
    <source>
        <strain evidence="1">214</strain>
    </source>
</reference>
<gene>
    <name evidence="1" type="ORF">SLEP1_g3571</name>
</gene>
<dbReference type="Proteomes" id="UP001054252">
    <property type="component" value="Unassembled WGS sequence"/>
</dbReference>
<accession>A0AAV5HU36</accession>
<proteinExistence type="predicted"/>
<comment type="caution">
    <text evidence="1">The sequence shown here is derived from an EMBL/GenBank/DDBJ whole genome shotgun (WGS) entry which is preliminary data.</text>
</comment>
<evidence type="ECO:0000313" key="1">
    <source>
        <dbReference type="EMBL" id="GKU89434.1"/>
    </source>
</evidence>
<dbReference type="EMBL" id="BPVZ01000003">
    <property type="protein sequence ID" value="GKU89434.1"/>
    <property type="molecule type" value="Genomic_DNA"/>
</dbReference>
<evidence type="ECO:0000313" key="2">
    <source>
        <dbReference type="Proteomes" id="UP001054252"/>
    </source>
</evidence>
<protein>
    <submittedName>
        <fullName evidence="1">Uncharacterized protein</fullName>
    </submittedName>
</protein>
<name>A0AAV5HU36_9ROSI</name>
<sequence length="63" mass="7335">MPVICHYCVLGLDSGLRQVTSLPSAERIYLLSFEFYSFIPKKLVTWIDDINLFGEMFQHAKDH</sequence>